<protein>
    <submittedName>
        <fullName evidence="2">Uncharacterized protein</fullName>
    </submittedName>
</protein>
<evidence type="ECO:0000313" key="3">
    <source>
        <dbReference type="Proteomes" id="UP000054926"/>
    </source>
</evidence>
<reference evidence="2 3" key="1">
    <citation type="submission" date="2015-11" db="EMBL/GenBank/DDBJ databases">
        <title>Genomic analysis of 38 Legionella species identifies large and diverse effector repertoires.</title>
        <authorList>
            <person name="Burstein D."/>
            <person name="Amaro F."/>
            <person name="Zusman T."/>
            <person name="Lifshitz Z."/>
            <person name="Cohen O."/>
            <person name="Gilbert J.A."/>
            <person name="Pupko T."/>
            <person name="Shuman H.A."/>
            <person name="Segal G."/>
        </authorList>
    </citation>
    <scope>NUCLEOTIDE SEQUENCE [LARGE SCALE GENOMIC DNA]</scope>
    <source>
        <strain evidence="2 3">IMVS3376</strain>
    </source>
</reference>
<feature type="region of interest" description="Disordered" evidence="1">
    <location>
        <begin position="225"/>
        <end position="246"/>
    </location>
</feature>
<comment type="caution">
    <text evidence="2">The sequence shown here is derived from an EMBL/GenBank/DDBJ whole genome shotgun (WGS) entry which is preliminary data.</text>
</comment>
<accession>A0A0W0ZCU5</accession>
<dbReference type="AlphaFoldDB" id="A0A0W0ZCU5"/>
<keyword evidence="3" id="KW-1185">Reference proteome</keyword>
<name>A0A0W0ZCU5_9GAMM</name>
<evidence type="ECO:0000256" key="1">
    <source>
        <dbReference type="SAM" id="MobiDB-lite"/>
    </source>
</evidence>
<proteinExistence type="predicted"/>
<sequence>MPSIYITYAITPGHELVVASYHDKLQSKMNAAPLLRARIKDFKPKDMQYTEIDVGTPYNDEVVKGKLLELLASIKGVYNKVTYRGDLNLCTQRKEDIAPCLFDGTLNRFFAGKSVDLILESANREYVEGAIEAADKIGLTGAVIQTKAGVPVGEALSKTYPKPVIPSAVSSGLQTTIPPVTPPPPGIDLSIPKPMASELADSSVSVQSPHSLAEALGKVGVFNAVTPPDPVADKDKKNVPGTGLTN</sequence>
<dbReference type="RefSeq" id="WP_058512005.1">
    <property type="nucleotide sequence ID" value="NZ_LNYY01000021.1"/>
</dbReference>
<dbReference type="Proteomes" id="UP000054926">
    <property type="component" value="Unassembled WGS sequence"/>
</dbReference>
<dbReference type="OrthoDB" id="5654120at2"/>
<organism evidence="2 3">
    <name type="scientific">Legionella steelei</name>
    <dbReference type="NCBI Taxonomy" id="947033"/>
    <lineage>
        <taxon>Bacteria</taxon>
        <taxon>Pseudomonadati</taxon>
        <taxon>Pseudomonadota</taxon>
        <taxon>Gammaproteobacteria</taxon>
        <taxon>Legionellales</taxon>
        <taxon>Legionellaceae</taxon>
        <taxon>Legionella</taxon>
    </lineage>
</organism>
<evidence type="ECO:0000313" key="2">
    <source>
        <dbReference type="EMBL" id="KTD66973.1"/>
    </source>
</evidence>
<dbReference type="PATRIC" id="fig|947033.5.peg.3382"/>
<gene>
    <name evidence="2" type="ORF">Lste_3179</name>
</gene>
<dbReference type="EMBL" id="LNYY01000021">
    <property type="protein sequence ID" value="KTD66973.1"/>
    <property type="molecule type" value="Genomic_DNA"/>
</dbReference>